<dbReference type="HAMAP" id="MF_00503">
    <property type="entry name" value="Ribosomal_bL9"/>
    <property type="match status" value="1"/>
</dbReference>
<keyword evidence="10" id="KW-1185">Reference proteome</keyword>
<dbReference type="Pfam" id="PF03948">
    <property type="entry name" value="Ribosomal_L9_C"/>
    <property type="match status" value="1"/>
</dbReference>
<dbReference type="Gene3D" id="3.40.5.10">
    <property type="entry name" value="Ribosomal protein L9, N-terminal domain"/>
    <property type="match status" value="1"/>
</dbReference>
<evidence type="ECO:0000256" key="4">
    <source>
        <dbReference type="ARBA" id="ARBA00022980"/>
    </source>
</evidence>
<evidence type="ECO:0000256" key="3">
    <source>
        <dbReference type="ARBA" id="ARBA00022884"/>
    </source>
</evidence>
<dbReference type="PANTHER" id="PTHR21368">
    <property type="entry name" value="50S RIBOSOMAL PROTEIN L9"/>
    <property type="match status" value="1"/>
</dbReference>
<organism evidence="9 10">
    <name type="scientific">Micrococcus flavus</name>
    <dbReference type="NCBI Taxonomy" id="384602"/>
    <lineage>
        <taxon>Bacteria</taxon>
        <taxon>Bacillati</taxon>
        <taxon>Actinomycetota</taxon>
        <taxon>Actinomycetes</taxon>
        <taxon>Micrococcales</taxon>
        <taxon>Micrococcaceae</taxon>
        <taxon>Micrococcus</taxon>
    </lineage>
</organism>
<dbReference type="InterPro" id="IPR036791">
    <property type="entry name" value="Ribosomal_bL9_C_sf"/>
</dbReference>
<sequence>MAKLILTQEVAGLGTDGDVVEVKNGYARNYLLPRGFATVWTKGGEKQVESLQASRAARAAASLEDAQAQAQKLQSATVRIDRKAGEEGRLFGAVQAADVAEAIEAAGLGTVSKRQVTLPAHIKAVGHHEAQVRLHDEVVATVALQVVAAKDSKK</sequence>
<comment type="caution">
    <text evidence="9">The sequence shown here is derived from an EMBL/GenBank/DDBJ whole genome shotgun (WGS) entry which is preliminary data.</text>
</comment>
<dbReference type="InterPro" id="IPR020070">
    <property type="entry name" value="Ribosomal_bL9_N"/>
</dbReference>
<protein>
    <recommendedName>
        <fullName evidence="6 7">Large ribosomal subunit protein bL9</fullName>
    </recommendedName>
</protein>
<dbReference type="Pfam" id="PF01281">
    <property type="entry name" value="Ribosomal_L9_N"/>
    <property type="match status" value="1"/>
</dbReference>
<dbReference type="OrthoDB" id="9788336at2"/>
<dbReference type="InterPro" id="IPR020594">
    <property type="entry name" value="Ribosomal_bL9_bac/chp"/>
</dbReference>
<accession>A0A4Y8WY46</accession>
<evidence type="ECO:0000259" key="8">
    <source>
        <dbReference type="PROSITE" id="PS00651"/>
    </source>
</evidence>
<dbReference type="InterPro" id="IPR020069">
    <property type="entry name" value="Ribosomal_bL9_C"/>
</dbReference>
<dbReference type="SUPFAM" id="SSF55653">
    <property type="entry name" value="Ribosomal protein L9 C-domain"/>
    <property type="match status" value="1"/>
</dbReference>
<dbReference type="GO" id="GO:0003735">
    <property type="term" value="F:structural constituent of ribosome"/>
    <property type="evidence" value="ECO:0007669"/>
    <property type="project" value="InterPro"/>
</dbReference>
<proteinExistence type="inferred from homology"/>
<dbReference type="GO" id="GO:0005840">
    <property type="term" value="C:ribosome"/>
    <property type="evidence" value="ECO:0007669"/>
    <property type="project" value="UniProtKB-KW"/>
</dbReference>
<dbReference type="Gene3D" id="3.10.430.100">
    <property type="entry name" value="Ribosomal protein L9, C-terminal domain"/>
    <property type="match status" value="1"/>
</dbReference>
<name>A0A4Y8WY46_9MICC</name>
<reference evidence="9 10" key="1">
    <citation type="submission" date="2020-08" db="EMBL/GenBank/DDBJ databases">
        <title>Sequencing the genomes of 1000 actinobacteria strains.</title>
        <authorList>
            <person name="Klenk H.-P."/>
        </authorList>
    </citation>
    <scope>NUCLEOTIDE SEQUENCE [LARGE SCALE GENOMIC DNA]</scope>
    <source>
        <strain evidence="9 10">DSM 19079</strain>
    </source>
</reference>
<evidence type="ECO:0000256" key="2">
    <source>
        <dbReference type="ARBA" id="ARBA00022730"/>
    </source>
</evidence>
<keyword evidence="2 7" id="KW-0699">rRNA-binding</keyword>
<feature type="domain" description="Ribosomal protein L9" evidence="8">
    <location>
        <begin position="14"/>
        <end position="41"/>
    </location>
</feature>
<evidence type="ECO:0000256" key="1">
    <source>
        <dbReference type="ARBA" id="ARBA00010605"/>
    </source>
</evidence>
<comment type="function">
    <text evidence="7">Binds to the 23S rRNA.</text>
</comment>
<evidence type="ECO:0000313" key="9">
    <source>
        <dbReference type="EMBL" id="MBB4883811.1"/>
    </source>
</evidence>
<gene>
    <name evidence="7" type="primary">rplI</name>
    <name evidence="9" type="ORF">BJ976_002162</name>
</gene>
<dbReference type="EMBL" id="JACHMC010000001">
    <property type="protein sequence ID" value="MBB4883811.1"/>
    <property type="molecule type" value="Genomic_DNA"/>
</dbReference>
<evidence type="ECO:0000313" key="10">
    <source>
        <dbReference type="Proteomes" id="UP000560081"/>
    </source>
</evidence>
<dbReference type="GO" id="GO:1990904">
    <property type="term" value="C:ribonucleoprotein complex"/>
    <property type="evidence" value="ECO:0007669"/>
    <property type="project" value="UniProtKB-KW"/>
</dbReference>
<dbReference type="NCBIfam" id="TIGR00158">
    <property type="entry name" value="L9"/>
    <property type="match status" value="1"/>
</dbReference>
<evidence type="ECO:0000256" key="5">
    <source>
        <dbReference type="ARBA" id="ARBA00023274"/>
    </source>
</evidence>
<dbReference type="InterPro" id="IPR036935">
    <property type="entry name" value="Ribosomal_bL9_N_sf"/>
</dbReference>
<evidence type="ECO:0000256" key="7">
    <source>
        <dbReference type="HAMAP-Rule" id="MF_00503"/>
    </source>
</evidence>
<keyword evidence="3 7" id="KW-0694">RNA-binding</keyword>
<keyword evidence="5 7" id="KW-0687">Ribonucleoprotein</keyword>
<evidence type="ECO:0000256" key="6">
    <source>
        <dbReference type="ARBA" id="ARBA00035292"/>
    </source>
</evidence>
<dbReference type="InterPro" id="IPR000244">
    <property type="entry name" value="Ribosomal_bL9"/>
</dbReference>
<dbReference type="GO" id="GO:0006412">
    <property type="term" value="P:translation"/>
    <property type="evidence" value="ECO:0007669"/>
    <property type="project" value="UniProtKB-UniRule"/>
</dbReference>
<dbReference type="FunFam" id="3.40.5.10:FF:000003">
    <property type="entry name" value="50S ribosomal protein L9"/>
    <property type="match status" value="1"/>
</dbReference>
<dbReference type="InterPro" id="IPR009027">
    <property type="entry name" value="Ribosomal_bL9/RNase_H1_N"/>
</dbReference>
<dbReference type="Proteomes" id="UP000560081">
    <property type="component" value="Unassembled WGS sequence"/>
</dbReference>
<dbReference type="PROSITE" id="PS00651">
    <property type="entry name" value="RIBOSOMAL_L9"/>
    <property type="match status" value="1"/>
</dbReference>
<comment type="similarity">
    <text evidence="1 7">Belongs to the bacterial ribosomal protein bL9 family.</text>
</comment>
<dbReference type="RefSeq" id="WP_135030562.1">
    <property type="nucleotide sequence ID" value="NZ_BMLA01000004.1"/>
</dbReference>
<dbReference type="AlphaFoldDB" id="A0A4Y8WY46"/>
<dbReference type="SUPFAM" id="SSF55658">
    <property type="entry name" value="L9 N-domain-like"/>
    <property type="match status" value="1"/>
</dbReference>
<keyword evidence="4 7" id="KW-0689">Ribosomal protein</keyword>
<dbReference type="GO" id="GO:0019843">
    <property type="term" value="F:rRNA binding"/>
    <property type="evidence" value="ECO:0007669"/>
    <property type="project" value="UniProtKB-UniRule"/>
</dbReference>